<dbReference type="EMBL" id="JABSNP010000003">
    <property type="protein sequence ID" value="NRT17946.1"/>
    <property type="molecule type" value="Genomic_DNA"/>
</dbReference>
<dbReference type="Gene3D" id="1.20.1600.10">
    <property type="entry name" value="Outer membrane efflux proteins (OEP)"/>
    <property type="match status" value="1"/>
</dbReference>
<dbReference type="SUPFAM" id="SSF56954">
    <property type="entry name" value="Outer membrane efflux proteins (OEP)"/>
    <property type="match status" value="1"/>
</dbReference>
<evidence type="ECO:0000256" key="1">
    <source>
        <dbReference type="ARBA" id="ARBA00004442"/>
    </source>
</evidence>
<evidence type="ECO:0000256" key="3">
    <source>
        <dbReference type="ARBA" id="ARBA00022448"/>
    </source>
</evidence>
<dbReference type="Proteomes" id="UP000779507">
    <property type="component" value="Unassembled WGS sequence"/>
</dbReference>
<keyword evidence="6" id="KW-0472">Membrane</keyword>
<keyword evidence="4" id="KW-1134">Transmembrane beta strand</keyword>
<proteinExistence type="inferred from homology"/>
<keyword evidence="5" id="KW-0812">Transmembrane</keyword>
<dbReference type="InterPro" id="IPR051906">
    <property type="entry name" value="TolC-like"/>
</dbReference>
<comment type="similarity">
    <text evidence="2">Belongs to the outer membrane factor (OMF) (TC 1.B.17) family.</text>
</comment>
<name>A0ABX2FN34_9BACT</name>
<dbReference type="Pfam" id="PF02321">
    <property type="entry name" value="OEP"/>
    <property type="match status" value="1"/>
</dbReference>
<reference evidence="8 9" key="1">
    <citation type="submission" date="2020-05" db="EMBL/GenBank/DDBJ databases">
        <title>Genomic Encyclopedia of Type Strains, Phase IV (KMG-V): Genome sequencing to study the core and pangenomes of soil and plant-associated prokaryotes.</title>
        <authorList>
            <person name="Whitman W."/>
        </authorList>
    </citation>
    <scope>NUCLEOTIDE SEQUENCE [LARGE SCALE GENOMIC DNA]</scope>
    <source>
        <strain evidence="8 9">9A</strain>
    </source>
</reference>
<comment type="subcellular location">
    <subcellularLocation>
        <location evidence="1">Cell outer membrane</location>
    </subcellularLocation>
</comment>
<evidence type="ECO:0000256" key="4">
    <source>
        <dbReference type="ARBA" id="ARBA00022452"/>
    </source>
</evidence>
<gene>
    <name evidence="8" type="ORF">HNP98_000757</name>
</gene>
<protein>
    <submittedName>
        <fullName evidence="8">Outer membrane protein TolC</fullName>
    </submittedName>
</protein>
<keyword evidence="9" id="KW-1185">Reference proteome</keyword>
<evidence type="ECO:0000256" key="6">
    <source>
        <dbReference type="ARBA" id="ARBA00023136"/>
    </source>
</evidence>
<accession>A0ABX2FN34</accession>
<organism evidence="8 9">
    <name type="scientific">Hymenobacter caeli</name>
    <dbReference type="NCBI Taxonomy" id="2735894"/>
    <lineage>
        <taxon>Bacteria</taxon>
        <taxon>Pseudomonadati</taxon>
        <taxon>Bacteroidota</taxon>
        <taxon>Cytophagia</taxon>
        <taxon>Cytophagales</taxon>
        <taxon>Hymenobacteraceae</taxon>
        <taxon>Hymenobacter</taxon>
    </lineage>
</organism>
<dbReference type="InterPro" id="IPR003423">
    <property type="entry name" value="OMP_efflux"/>
</dbReference>
<evidence type="ECO:0000313" key="8">
    <source>
        <dbReference type="EMBL" id="NRT17946.1"/>
    </source>
</evidence>
<keyword evidence="7" id="KW-0998">Cell outer membrane</keyword>
<comment type="caution">
    <text evidence="8">The sequence shown here is derived from an EMBL/GenBank/DDBJ whole genome shotgun (WGS) entry which is preliminary data.</text>
</comment>
<evidence type="ECO:0000313" key="9">
    <source>
        <dbReference type="Proteomes" id="UP000779507"/>
    </source>
</evidence>
<evidence type="ECO:0000256" key="2">
    <source>
        <dbReference type="ARBA" id="ARBA00007613"/>
    </source>
</evidence>
<evidence type="ECO:0000256" key="7">
    <source>
        <dbReference type="ARBA" id="ARBA00023237"/>
    </source>
</evidence>
<dbReference type="PANTHER" id="PTHR30026">
    <property type="entry name" value="OUTER MEMBRANE PROTEIN TOLC"/>
    <property type="match status" value="1"/>
</dbReference>
<evidence type="ECO:0000256" key="5">
    <source>
        <dbReference type="ARBA" id="ARBA00022692"/>
    </source>
</evidence>
<sequence length="526" mass="57174">MRCSADFVVHGSARSLNDYRQDEAKAAGYKVRATFRTVTALIILLITAASTARAQGPYAADSLTLADVVAQAQGRAAVGQQARTNRETGYWAYRAYQASFRPQLGLTGVLPNFNRLIAPVVQPDGTTAFQSVRYNNSTLGVAVTQNIGLTGGQVVLGSQVQRFDNFNGNTKQYNNQPFTLGLTQPIGYFNPLRWARAVEPLRYRESQRQFAEDRETVAQRATELYFDVLVQQVNAAVAAQNARATAELLRVGQERYRLGRLSQSDVIQLELNLLNAQQAQTQAGLDAENAAVALAAYAGLPGPQAGAAPALAVPVPAPAPPVVPTEALAQARQHRAAPLAFQRRLLLAARDVAYARGTTGFQATLLANLGYVNQADRLGASYLGLQNQQQVSLAFSLPLVDWGRRQSLVRTAELNRDQEQRNVAQDEATFAQTVLVQARQLGPLGQQVGLAARADALAQRRYAITRATYEAGRLSLTDLIIAQAAKDGARRGYILALRAGWVAHYRLRALTLYDFDRQVALSDDPS</sequence>
<dbReference type="PANTHER" id="PTHR30026:SF20">
    <property type="entry name" value="OUTER MEMBRANE PROTEIN TOLC"/>
    <property type="match status" value="1"/>
</dbReference>
<keyword evidence="3" id="KW-0813">Transport</keyword>